<evidence type="ECO:0000313" key="8">
    <source>
        <dbReference type="Proteomes" id="UP000436088"/>
    </source>
</evidence>
<dbReference type="GO" id="GO:0016788">
    <property type="term" value="F:hydrolase activity, acting on ester bonds"/>
    <property type="evidence" value="ECO:0007669"/>
    <property type="project" value="InterPro"/>
</dbReference>
<dbReference type="Gene3D" id="3.40.50.1110">
    <property type="entry name" value="SGNH hydrolase"/>
    <property type="match status" value="1"/>
</dbReference>
<accession>A0A6A3AZU4</accession>
<dbReference type="Proteomes" id="UP000436088">
    <property type="component" value="Unassembled WGS sequence"/>
</dbReference>
<evidence type="ECO:0000256" key="5">
    <source>
        <dbReference type="SAM" id="Phobius"/>
    </source>
</evidence>
<dbReference type="InterPro" id="IPR011043">
    <property type="entry name" value="Gal_Oxase/kelch_b-propeller"/>
</dbReference>
<feature type="transmembrane region" description="Helical" evidence="5">
    <location>
        <begin position="397"/>
        <end position="418"/>
    </location>
</feature>
<evidence type="ECO:0000256" key="6">
    <source>
        <dbReference type="SAM" id="SignalP"/>
    </source>
</evidence>
<keyword evidence="5" id="KW-0812">Transmembrane</keyword>
<feature type="signal peptide" evidence="6">
    <location>
        <begin position="1"/>
        <end position="21"/>
    </location>
</feature>
<proteinExistence type="inferred from homology"/>
<dbReference type="AlphaFoldDB" id="A0A6A3AZU4"/>
<keyword evidence="3" id="KW-0442">Lipid degradation</keyword>
<sequence>MPFSFFHLLFCITVIFSEVHAVHEQHFQHASKSESKSNVTLFVFGDSYVDTGNWRKSVGGSWKEPYGITFPGKPSGRFSDGRVLTDYIASYLGTITPTAYQWRKGVKRSNLKYGMNFAYGGTGVLDTPVNQPNMTTQIDYFQRLIREKVYKKQDLDNSVAIVSVAGNDYAAYLARNADDDLRKLPAFTKTIMKQLGINLERIQGLGVKRIAVTLIEPMGCVPVQAASLSYTNCSEVLNIGSKLHNQMLQQALKNLNDKTNSTLFVTLDLYDAFISALNKLTKRASASSGMKNPLKPCCDGKEKGKYYCGSVDESGAKQYSICENPNLSLFWDTVHPSQNARLGQMHYWVRVSASDFSGTIPQPRSGHTAVPIGKSKIVVFGGLLDKKFLNDIAVYDIVIWVFSLLFHSLFLLGLFFGIW</sequence>
<keyword evidence="2" id="KW-0378">Hydrolase</keyword>
<keyword evidence="5" id="KW-1133">Transmembrane helix</keyword>
<gene>
    <name evidence="7" type="ORF">F3Y22_tig00110328pilonHSYRG00999</name>
</gene>
<dbReference type="PANTHER" id="PTHR46020">
    <property type="entry name" value="OSJNBB0059K02.9 PROTEIN"/>
    <property type="match status" value="1"/>
</dbReference>
<keyword evidence="4" id="KW-0443">Lipid metabolism</keyword>
<dbReference type="Pfam" id="PF00657">
    <property type="entry name" value="Lipase_GDSL"/>
    <property type="match status" value="1"/>
</dbReference>
<evidence type="ECO:0000256" key="4">
    <source>
        <dbReference type="ARBA" id="ARBA00023098"/>
    </source>
</evidence>
<keyword evidence="8" id="KW-1185">Reference proteome</keyword>
<dbReference type="InterPro" id="IPR036514">
    <property type="entry name" value="SGNH_hydro_sf"/>
</dbReference>
<evidence type="ECO:0000256" key="1">
    <source>
        <dbReference type="ARBA" id="ARBA00008668"/>
    </source>
</evidence>
<comment type="caution">
    <text evidence="7">The sequence shown here is derived from an EMBL/GenBank/DDBJ whole genome shotgun (WGS) entry which is preliminary data.</text>
</comment>
<evidence type="ECO:0000256" key="2">
    <source>
        <dbReference type="ARBA" id="ARBA00022801"/>
    </source>
</evidence>
<reference evidence="7" key="1">
    <citation type="submission" date="2019-09" db="EMBL/GenBank/DDBJ databases">
        <title>Draft genome information of white flower Hibiscus syriacus.</title>
        <authorList>
            <person name="Kim Y.-M."/>
        </authorList>
    </citation>
    <scope>NUCLEOTIDE SEQUENCE [LARGE SCALE GENOMIC DNA]</scope>
    <source>
        <strain evidence="7">YM2019G1</strain>
    </source>
</reference>
<dbReference type="SUPFAM" id="SSF52266">
    <property type="entry name" value="SGNH hydrolase"/>
    <property type="match status" value="1"/>
</dbReference>
<dbReference type="PANTHER" id="PTHR46020:SF4">
    <property type="entry name" value="OS04G0650200 PROTEIN"/>
    <property type="match status" value="1"/>
</dbReference>
<comment type="similarity">
    <text evidence="1">Belongs to the 'GDSL' lipolytic enzyme family.</text>
</comment>
<organism evidence="7 8">
    <name type="scientific">Hibiscus syriacus</name>
    <name type="common">Rose of Sharon</name>
    <dbReference type="NCBI Taxonomy" id="106335"/>
    <lineage>
        <taxon>Eukaryota</taxon>
        <taxon>Viridiplantae</taxon>
        <taxon>Streptophyta</taxon>
        <taxon>Embryophyta</taxon>
        <taxon>Tracheophyta</taxon>
        <taxon>Spermatophyta</taxon>
        <taxon>Magnoliopsida</taxon>
        <taxon>eudicotyledons</taxon>
        <taxon>Gunneridae</taxon>
        <taxon>Pentapetalae</taxon>
        <taxon>rosids</taxon>
        <taxon>malvids</taxon>
        <taxon>Malvales</taxon>
        <taxon>Malvaceae</taxon>
        <taxon>Malvoideae</taxon>
        <taxon>Hibiscus</taxon>
    </lineage>
</organism>
<keyword evidence="6" id="KW-0732">Signal</keyword>
<protein>
    <submittedName>
        <fullName evidence="7">Detected protein of confused Function</fullName>
    </submittedName>
</protein>
<evidence type="ECO:0000256" key="3">
    <source>
        <dbReference type="ARBA" id="ARBA00022963"/>
    </source>
</evidence>
<evidence type="ECO:0000313" key="7">
    <source>
        <dbReference type="EMBL" id="KAE8709971.1"/>
    </source>
</evidence>
<dbReference type="InterPro" id="IPR001087">
    <property type="entry name" value="GDSL"/>
</dbReference>
<feature type="chain" id="PRO_5025533502" evidence="6">
    <location>
        <begin position="22"/>
        <end position="419"/>
    </location>
</feature>
<name>A0A6A3AZU4_HIBSY</name>
<dbReference type="SUPFAM" id="SSF50965">
    <property type="entry name" value="Galactose oxidase, central domain"/>
    <property type="match status" value="1"/>
</dbReference>
<dbReference type="EMBL" id="VEPZ02000934">
    <property type="protein sequence ID" value="KAE8709971.1"/>
    <property type="molecule type" value="Genomic_DNA"/>
</dbReference>
<dbReference type="GO" id="GO:0016042">
    <property type="term" value="P:lipid catabolic process"/>
    <property type="evidence" value="ECO:0007669"/>
    <property type="project" value="UniProtKB-KW"/>
</dbReference>
<keyword evidence="5" id="KW-0472">Membrane</keyword>